<feature type="compositionally biased region" description="Basic residues" evidence="5">
    <location>
        <begin position="583"/>
        <end position="595"/>
    </location>
</feature>
<dbReference type="GO" id="GO:0051455">
    <property type="term" value="P:spindle attachment to meiosis I kinetochore"/>
    <property type="evidence" value="ECO:0007669"/>
    <property type="project" value="TreeGrafter"/>
</dbReference>
<evidence type="ECO:0000256" key="1">
    <source>
        <dbReference type="ARBA" id="ARBA00004123"/>
    </source>
</evidence>
<feature type="compositionally biased region" description="Low complexity" evidence="5">
    <location>
        <begin position="804"/>
        <end position="823"/>
    </location>
</feature>
<dbReference type="SUPFAM" id="SSF51182">
    <property type="entry name" value="RmlC-like cupins"/>
    <property type="match status" value="1"/>
</dbReference>
<dbReference type="OrthoDB" id="1939643at2759"/>
<feature type="domain" description="Mif2/CENP-C cupin" evidence="6">
    <location>
        <begin position="688"/>
        <end position="767"/>
    </location>
</feature>
<feature type="domain" description="Mif2 N-terminal" evidence="7">
    <location>
        <begin position="16"/>
        <end position="94"/>
    </location>
</feature>
<feature type="compositionally biased region" description="Polar residues" evidence="5">
    <location>
        <begin position="248"/>
        <end position="263"/>
    </location>
</feature>
<dbReference type="InterPro" id="IPR011051">
    <property type="entry name" value="RmlC_Cupin_sf"/>
</dbReference>
<dbReference type="InterPro" id="IPR028386">
    <property type="entry name" value="CENP-C/Mif2/cnp3"/>
</dbReference>
<comment type="subcellular location">
    <subcellularLocation>
        <location evidence="1">Nucleus</location>
    </subcellularLocation>
</comment>
<evidence type="ECO:0000256" key="4">
    <source>
        <dbReference type="ARBA" id="ARBA00023242"/>
    </source>
</evidence>
<comment type="similarity">
    <text evidence="2">Belongs to the CENP-C/MIF2 family.</text>
</comment>
<name>A0A9P6RA95_9FUNG</name>
<evidence type="ECO:0000313" key="9">
    <source>
        <dbReference type="Proteomes" id="UP000738325"/>
    </source>
</evidence>
<dbReference type="PANTHER" id="PTHR16684">
    <property type="entry name" value="CENTROMERE PROTEIN C"/>
    <property type="match status" value="1"/>
</dbReference>
<feature type="region of interest" description="Disordered" evidence="5">
    <location>
        <begin position="556"/>
        <end position="619"/>
    </location>
</feature>
<comment type="caution">
    <text evidence="8">The sequence shown here is derived from an EMBL/GenBank/DDBJ whole genome shotgun (WGS) entry which is preliminary data.</text>
</comment>
<dbReference type="PANTHER" id="PTHR16684:SF11">
    <property type="entry name" value="CENTROMERE PROTEIN C"/>
    <property type="match status" value="1"/>
</dbReference>
<feature type="compositionally biased region" description="Acidic residues" evidence="5">
    <location>
        <begin position="283"/>
        <end position="293"/>
    </location>
</feature>
<dbReference type="AlphaFoldDB" id="A0A9P6RA95"/>
<accession>A0A9P6RA95</accession>
<protein>
    <recommendedName>
        <fullName evidence="10">Mif2/CENP-C cupin domain-containing protein</fullName>
    </recommendedName>
</protein>
<feature type="compositionally biased region" description="Polar residues" evidence="5">
    <location>
        <begin position="184"/>
        <end position="204"/>
    </location>
</feature>
<dbReference type="Proteomes" id="UP000738325">
    <property type="component" value="Unassembled WGS sequence"/>
</dbReference>
<keyword evidence="4" id="KW-0539">Nucleus</keyword>
<feature type="compositionally biased region" description="Acidic residues" evidence="5">
    <location>
        <begin position="162"/>
        <end position="176"/>
    </location>
</feature>
<dbReference type="InterPro" id="IPR025974">
    <property type="entry name" value="Mif2/CENP-C_cupin"/>
</dbReference>
<feature type="region of interest" description="Disordered" evidence="5">
    <location>
        <begin position="16"/>
        <end position="142"/>
    </location>
</feature>
<evidence type="ECO:0000256" key="3">
    <source>
        <dbReference type="ARBA" id="ARBA00023125"/>
    </source>
</evidence>
<feature type="region of interest" description="Disordered" evidence="5">
    <location>
        <begin position="792"/>
        <end position="838"/>
    </location>
</feature>
<proteinExistence type="inferred from homology"/>
<sequence>MSRDYRAGPRQIVDNFSDIGVKGRRTGFTMKDNIKKDADGLDNIDDFWDDDGNDDDGSNQAGYGASDQDEYDDDDQELSPLSRAPPGRQYFEQELPQELLSTPTSRRSRNVPMSKGSASSLAGSIRGLSLLPGSNMYDNADEYQSPSFHAVKKRLIFTNNAELDDQDSMQDQDEERVELYRSRPATTSRKPFPSASQKSITTSPALDKLLTASREKNAQIKAAKLSPLKPFTTTSQLISRSVPGTGATGSAKSTVASSRSTAKANAPRRPKAFDFGGGFGGDYMDDGSDEETQPYEPRAAIPTAKRPATKGITTTTTARTAVVNHARQDFSDAEEEEEDHVYHDHEPQDDADDRLQFSDEDDGLSYRRRIAEEEEVEREEQRRRTVGQQRKGKNNAVQRRLQQPQPKPKGRSKKNAAAEIIPLKKTTAATTKRVGRPARVSPSAEESDEDDDSQVPSTAIRSKPNRPRSYDSESTTTKSSKRKAPATSANAGLDIKRRQDPVELVEVPVVPDLEPDTSGVRRSHRTKIAPLEFWKNERVILGKDDPDSAPVIKAVLRAEQIVDTKPRKRRRGPNKAQVPQQQQRRKPGRPPRSRRQPQDGEDSGEDAARDYQLEDTEDELEAEEMLARDRRTLKGAKIAEEEASKKVEVLEFGTDNTVSRVIAESRDSIQFREVEGGQYQFHRGVEDADFLTSGTIKLLPNGSKPLSRHQTNSSFSMAFYVIRGLVQVTINKTDFVVSTGGRFLVPRGNVYGVKNLSQSESLLFFVQAKTKDDRTGIATGIATSNVRTVAKAVEERREQEESADQLGQQPDPGQQSTTTAPATPRRRRLSQKKSGVEA</sequence>
<feature type="region of interest" description="Disordered" evidence="5">
    <location>
        <begin position="160"/>
        <end position="502"/>
    </location>
</feature>
<feature type="compositionally biased region" description="Acidic residues" evidence="5">
    <location>
        <begin position="67"/>
        <end position="77"/>
    </location>
</feature>
<evidence type="ECO:0000313" key="8">
    <source>
        <dbReference type="EMBL" id="KAG0314351.1"/>
    </source>
</evidence>
<dbReference type="GO" id="GO:0019237">
    <property type="term" value="F:centromeric DNA binding"/>
    <property type="evidence" value="ECO:0007669"/>
    <property type="project" value="InterPro"/>
</dbReference>
<dbReference type="Pfam" id="PF11699">
    <property type="entry name" value="CENP-C_C"/>
    <property type="match status" value="1"/>
</dbReference>
<dbReference type="InterPro" id="IPR028929">
    <property type="entry name" value="Mif2_N"/>
</dbReference>
<organism evidence="8 9">
    <name type="scientific">Dissophora globulifera</name>
    <dbReference type="NCBI Taxonomy" id="979702"/>
    <lineage>
        <taxon>Eukaryota</taxon>
        <taxon>Fungi</taxon>
        <taxon>Fungi incertae sedis</taxon>
        <taxon>Mucoromycota</taxon>
        <taxon>Mortierellomycotina</taxon>
        <taxon>Mortierellomycetes</taxon>
        <taxon>Mortierellales</taxon>
        <taxon>Mortierellaceae</taxon>
        <taxon>Dissophora</taxon>
    </lineage>
</organism>
<dbReference type="GO" id="GO:0005634">
    <property type="term" value="C:nucleus"/>
    <property type="evidence" value="ECO:0007669"/>
    <property type="project" value="UniProtKB-SubCell"/>
</dbReference>
<dbReference type="EMBL" id="JAAAIP010000621">
    <property type="protein sequence ID" value="KAG0314351.1"/>
    <property type="molecule type" value="Genomic_DNA"/>
</dbReference>
<dbReference type="InterPro" id="IPR014710">
    <property type="entry name" value="RmlC-like_jellyroll"/>
</dbReference>
<dbReference type="GO" id="GO:0000776">
    <property type="term" value="C:kinetochore"/>
    <property type="evidence" value="ECO:0007669"/>
    <property type="project" value="InterPro"/>
</dbReference>
<evidence type="ECO:0000259" key="6">
    <source>
        <dbReference type="Pfam" id="PF11699"/>
    </source>
</evidence>
<keyword evidence="9" id="KW-1185">Reference proteome</keyword>
<gene>
    <name evidence="8" type="ORF">BGZ99_008198</name>
</gene>
<evidence type="ECO:0008006" key="10">
    <source>
        <dbReference type="Google" id="ProtNLM"/>
    </source>
</evidence>
<feature type="compositionally biased region" description="Low complexity" evidence="5">
    <location>
        <begin position="309"/>
        <end position="321"/>
    </location>
</feature>
<evidence type="ECO:0000259" key="7">
    <source>
        <dbReference type="Pfam" id="PF15624"/>
    </source>
</evidence>
<reference evidence="8" key="1">
    <citation type="journal article" date="2020" name="Fungal Divers.">
        <title>Resolving the Mortierellaceae phylogeny through synthesis of multi-gene phylogenetics and phylogenomics.</title>
        <authorList>
            <person name="Vandepol N."/>
            <person name="Liber J."/>
            <person name="Desiro A."/>
            <person name="Na H."/>
            <person name="Kennedy M."/>
            <person name="Barry K."/>
            <person name="Grigoriev I.V."/>
            <person name="Miller A.N."/>
            <person name="O'Donnell K."/>
            <person name="Stajich J.E."/>
            <person name="Bonito G."/>
        </authorList>
    </citation>
    <scope>NUCLEOTIDE SEQUENCE</scope>
    <source>
        <strain evidence="8">REB-010B</strain>
    </source>
</reference>
<dbReference type="GO" id="GO:0051382">
    <property type="term" value="P:kinetochore assembly"/>
    <property type="evidence" value="ECO:0007669"/>
    <property type="project" value="InterPro"/>
</dbReference>
<dbReference type="GO" id="GO:0051315">
    <property type="term" value="P:attachment of mitotic spindle microtubules to kinetochore"/>
    <property type="evidence" value="ECO:0007669"/>
    <property type="project" value="TreeGrafter"/>
</dbReference>
<keyword evidence="3" id="KW-0238">DNA-binding</keyword>
<dbReference type="Pfam" id="PF15624">
    <property type="entry name" value="Mif2_N"/>
    <property type="match status" value="1"/>
</dbReference>
<feature type="compositionally biased region" description="Acidic residues" evidence="5">
    <location>
        <begin position="40"/>
        <end position="57"/>
    </location>
</feature>
<evidence type="ECO:0000256" key="2">
    <source>
        <dbReference type="ARBA" id="ARBA00010291"/>
    </source>
</evidence>
<evidence type="ECO:0000256" key="5">
    <source>
        <dbReference type="SAM" id="MobiDB-lite"/>
    </source>
</evidence>
<feature type="compositionally biased region" description="Basic and acidic residues" evidence="5">
    <location>
        <begin position="340"/>
        <end position="357"/>
    </location>
</feature>
<dbReference type="Gene3D" id="2.60.120.10">
    <property type="entry name" value="Jelly Rolls"/>
    <property type="match status" value="1"/>
</dbReference>